<dbReference type="InParanoid" id="G5B1M4"/>
<evidence type="ECO:0000313" key="2">
    <source>
        <dbReference type="EMBL" id="EHB03185.1"/>
    </source>
</evidence>
<dbReference type="EMBL" id="JH167963">
    <property type="protein sequence ID" value="EHB03185.1"/>
    <property type="molecule type" value="Genomic_DNA"/>
</dbReference>
<name>G5B1M4_HETGA</name>
<organism evidence="2 3">
    <name type="scientific">Heterocephalus glaber</name>
    <name type="common">Naked mole rat</name>
    <dbReference type="NCBI Taxonomy" id="10181"/>
    <lineage>
        <taxon>Eukaryota</taxon>
        <taxon>Metazoa</taxon>
        <taxon>Chordata</taxon>
        <taxon>Craniata</taxon>
        <taxon>Vertebrata</taxon>
        <taxon>Euteleostomi</taxon>
        <taxon>Mammalia</taxon>
        <taxon>Eutheria</taxon>
        <taxon>Euarchontoglires</taxon>
        <taxon>Glires</taxon>
        <taxon>Rodentia</taxon>
        <taxon>Hystricomorpha</taxon>
        <taxon>Bathyergidae</taxon>
        <taxon>Heterocephalus</taxon>
    </lineage>
</organism>
<dbReference type="AlphaFoldDB" id="G5B1M4"/>
<proteinExistence type="predicted"/>
<dbReference type="STRING" id="10181.G5B1M4"/>
<dbReference type="PANTHER" id="PTHR47899">
    <property type="entry name" value="COILED-COIL DOMAIN-CONTAINING PROTEIN 171"/>
    <property type="match status" value="1"/>
</dbReference>
<gene>
    <name evidence="2" type="ORF">GW7_13559</name>
</gene>
<feature type="coiled-coil region" evidence="1">
    <location>
        <begin position="154"/>
        <end position="213"/>
    </location>
</feature>
<dbReference type="InterPro" id="IPR038820">
    <property type="entry name" value="CCDC171"/>
</dbReference>
<keyword evidence="1" id="KW-0175">Coiled coil</keyword>
<reference evidence="2 3" key="1">
    <citation type="journal article" date="2011" name="Nature">
        <title>Genome sequencing reveals insights into physiology and longevity of the naked mole rat.</title>
        <authorList>
            <person name="Kim E.B."/>
            <person name="Fang X."/>
            <person name="Fushan A.A."/>
            <person name="Huang Z."/>
            <person name="Lobanov A.V."/>
            <person name="Han L."/>
            <person name="Marino S.M."/>
            <person name="Sun X."/>
            <person name="Turanov A.A."/>
            <person name="Yang P."/>
            <person name="Yim S.H."/>
            <person name="Zhao X."/>
            <person name="Kasaikina M.V."/>
            <person name="Stoletzki N."/>
            <person name="Peng C."/>
            <person name="Polak P."/>
            <person name="Xiong Z."/>
            <person name="Kiezun A."/>
            <person name="Zhu Y."/>
            <person name="Chen Y."/>
            <person name="Kryukov G.V."/>
            <person name="Zhang Q."/>
            <person name="Peshkin L."/>
            <person name="Yang L."/>
            <person name="Bronson R.T."/>
            <person name="Buffenstein R."/>
            <person name="Wang B."/>
            <person name="Han C."/>
            <person name="Li Q."/>
            <person name="Chen L."/>
            <person name="Zhao W."/>
            <person name="Sunyaev S.R."/>
            <person name="Park T.J."/>
            <person name="Zhang G."/>
            <person name="Wang J."/>
            <person name="Gladyshev V.N."/>
        </authorList>
    </citation>
    <scope>NUCLEOTIDE SEQUENCE [LARGE SCALE GENOMIC DNA]</scope>
</reference>
<evidence type="ECO:0000256" key="1">
    <source>
        <dbReference type="SAM" id="Coils"/>
    </source>
</evidence>
<feature type="coiled-coil region" evidence="1">
    <location>
        <begin position="280"/>
        <end position="398"/>
    </location>
</feature>
<dbReference type="PANTHER" id="PTHR47899:SF1">
    <property type="entry name" value="COILED-COIL DOMAIN-CONTAINING PROTEIN 171"/>
    <property type="match status" value="1"/>
</dbReference>
<protein>
    <recommendedName>
        <fullName evidence="4">Coiled-coil domain-containing protein 171</fullName>
    </recommendedName>
</protein>
<accession>G5B1M4</accession>
<dbReference type="Proteomes" id="UP000006813">
    <property type="component" value="Unassembled WGS sequence"/>
</dbReference>
<dbReference type="FunCoup" id="G5B1M4">
    <property type="interactions" value="74"/>
</dbReference>
<sequence length="746" mass="86302">MTTKHNAELSSYESQIAKLRSEVEKGEAFRQSLEYDLAVARKETGLGRRAAEERLAEACRIQEELCTQNSELQEKANGIEKVFQTSQQKWKEECRRFERDLEERDNIIQNCNQEYDLLMKEKSRLEKTLQLRIRDLEGALQVEKASQAEAVADLEMIKNEFKEVESAYEREKHNAQKSFEKLNLLEREYFSKNKKLNEEIEQQKQVIIDLSKRLQYNEKSCSELQEELVMAKKHQAFLVETCENNVKELESILDSFTVSGQWTSGIHKDKDKPPSFSAVLETLRCTLTDYQSKLEDASNELNSMNDAKEKASNELDSTKLKIEFHTKNIKELQDKLAEVRKELSHLRTKCADREALISTLKVELQNVLHCWEKEKSRAAQYESELQKLSQAFHKDTEEKLTFLHTLYQHLVAGCVLMKQPEGMLDKFSWSELCAVLQENVDALVADLNRANEKVSHLEYICKNKSDTMRELQQTQEDTFNKVAEQIKAQESCWHKRKKELELQYSERLLKLQKRAQKFQEIAEKNMDKLNYIEKSHAQLILENSQFKNVLSKTQREQTSLLAACALMAGALYPLYSRSCALSTQRDFLQEQVNTFELFKLEIRTLVEALSAVEEKKQEEAKMKKKPFKGLIRVFRKGVIAILAANRLKILGQSCGSLFTWMESFKEGIGMLVCTGEPKDKLKFPKHQKEQLRCLQALSWLTSSDLLAAIISSMAELQEVISKTGMISPFMSLQNILKSKCPEILYG</sequence>
<dbReference type="eggNOG" id="ENOG502QT2H">
    <property type="taxonomic scope" value="Eukaryota"/>
</dbReference>
<evidence type="ECO:0000313" key="3">
    <source>
        <dbReference type="Proteomes" id="UP000006813"/>
    </source>
</evidence>
<dbReference type="Gene3D" id="1.10.287.1490">
    <property type="match status" value="1"/>
</dbReference>
<evidence type="ECO:0008006" key="4">
    <source>
        <dbReference type="Google" id="ProtNLM"/>
    </source>
</evidence>